<dbReference type="STRING" id="520762.AN619_02700"/>
<dbReference type="AlphaFoldDB" id="A0A140LCM0"/>
<gene>
    <name evidence="1" type="ORF">AN619_02700</name>
</gene>
<dbReference type="InterPro" id="IPR020288">
    <property type="entry name" value="Sheath_initiator"/>
</dbReference>
<name>A0A140LCM0_9FIRM</name>
<dbReference type="RefSeq" id="WP_068554333.1">
    <property type="nucleotide sequence ID" value="NZ_LOEE01000006.1"/>
</dbReference>
<dbReference type="PATRIC" id="fig|520762.4.peg.305"/>
<protein>
    <recommendedName>
        <fullName evidence="3">IraD/Gp25-like domain-containing protein</fullName>
    </recommendedName>
</protein>
<dbReference type="SUPFAM" id="SSF160719">
    <property type="entry name" value="gpW/gp25-like"/>
    <property type="match status" value="1"/>
</dbReference>
<evidence type="ECO:0000313" key="1">
    <source>
        <dbReference type="EMBL" id="KXG78295.1"/>
    </source>
</evidence>
<keyword evidence="2" id="KW-1185">Reference proteome</keyword>
<dbReference type="Gene3D" id="3.10.450.40">
    <property type="match status" value="1"/>
</dbReference>
<proteinExistence type="predicted"/>
<dbReference type="Pfam" id="PF10934">
    <property type="entry name" value="Sheath_initiator"/>
    <property type="match status" value="1"/>
</dbReference>
<evidence type="ECO:0008006" key="3">
    <source>
        <dbReference type="Google" id="ProtNLM"/>
    </source>
</evidence>
<dbReference type="EMBL" id="LOEE01000006">
    <property type="protein sequence ID" value="KXG78295.1"/>
    <property type="molecule type" value="Genomic_DNA"/>
</dbReference>
<reference evidence="1 2" key="1">
    <citation type="submission" date="2015-12" db="EMBL/GenBank/DDBJ databases">
        <title>Draft genome sequence of the thermoanaerobe Thermotalea metallivorans, an isolate from the runoff channel of the Great Artesian Basin, Australia.</title>
        <authorList>
            <person name="Patel B.K."/>
        </authorList>
    </citation>
    <scope>NUCLEOTIDE SEQUENCE [LARGE SCALE GENOMIC DNA]</scope>
    <source>
        <strain evidence="1 2">B2-1</strain>
    </source>
</reference>
<organism evidence="1 2">
    <name type="scientific">Thermotalea metallivorans</name>
    <dbReference type="NCBI Taxonomy" id="520762"/>
    <lineage>
        <taxon>Bacteria</taxon>
        <taxon>Bacillati</taxon>
        <taxon>Bacillota</taxon>
        <taxon>Clostridia</taxon>
        <taxon>Peptostreptococcales</taxon>
        <taxon>Thermotaleaceae</taxon>
        <taxon>Thermotalea</taxon>
    </lineage>
</organism>
<comment type="caution">
    <text evidence="1">The sequence shown here is derived from an EMBL/GenBank/DDBJ whole genome shotgun (WGS) entry which is preliminary data.</text>
</comment>
<dbReference type="OrthoDB" id="89089at2"/>
<sequence length="133" mass="15437">MIPKINYDADSDFEIIKQPTHTYQLNFEKGRVAGYTDGIEAMKQAIHKILFTERYQHEIYSWNYGIELEDLFGKPKSFVYPELKRRITEALLQDDRIIRVDGFSFTSHKGSVVVSFTVHTIFGDVEASREVSI</sequence>
<evidence type="ECO:0000313" key="2">
    <source>
        <dbReference type="Proteomes" id="UP000070456"/>
    </source>
</evidence>
<dbReference type="Proteomes" id="UP000070456">
    <property type="component" value="Unassembled WGS sequence"/>
</dbReference>
<accession>A0A140LCM0</accession>